<dbReference type="PROSITE" id="PS50897">
    <property type="entry name" value="CTLH"/>
    <property type="match status" value="1"/>
</dbReference>
<dbReference type="EMBL" id="JAEPRD010000009">
    <property type="protein sequence ID" value="KAG2211151.1"/>
    <property type="molecule type" value="Genomic_DNA"/>
</dbReference>
<evidence type="ECO:0000313" key="3">
    <source>
        <dbReference type="Proteomes" id="UP000603453"/>
    </source>
</evidence>
<dbReference type="InterPro" id="IPR006595">
    <property type="entry name" value="CTLH_C"/>
</dbReference>
<dbReference type="PANTHER" id="PTHR12864">
    <property type="entry name" value="RAN BINDING PROTEIN 9-RELATED"/>
    <property type="match status" value="1"/>
</dbReference>
<keyword evidence="3" id="KW-1185">Reference proteome</keyword>
<dbReference type="PROSITE" id="PS50896">
    <property type="entry name" value="LISH"/>
    <property type="match status" value="1"/>
</dbReference>
<dbReference type="InterPro" id="IPR024964">
    <property type="entry name" value="CTLH/CRA"/>
</dbReference>
<dbReference type="AlphaFoldDB" id="A0A8H7RHC3"/>
<proteinExistence type="predicted"/>
<evidence type="ECO:0000313" key="2">
    <source>
        <dbReference type="EMBL" id="KAG2211151.1"/>
    </source>
</evidence>
<evidence type="ECO:0000259" key="1">
    <source>
        <dbReference type="PROSITE" id="PS50897"/>
    </source>
</evidence>
<name>A0A8H7RHC3_9FUNG</name>
<dbReference type="InterPro" id="IPR006594">
    <property type="entry name" value="LisH"/>
</dbReference>
<protein>
    <recommendedName>
        <fullName evidence="1">CTLH domain-containing protein</fullName>
    </recommendedName>
</protein>
<reference evidence="2" key="1">
    <citation type="submission" date="2020-12" db="EMBL/GenBank/DDBJ databases">
        <title>Metabolic potential, ecology and presence of endohyphal bacteria is reflected in genomic diversity of Mucoromycotina.</title>
        <authorList>
            <person name="Muszewska A."/>
            <person name="Okrasinska A."/>
            <person name="Steczkiewicz K."/>
            <person name="Drgas O."/>
            <person name="Orlowska M."/>
            <person name="Perlinska-Lenart U."/>
            <person name="Aleksandrzak-Piekarczyk T."/>
            <person name="Szatraj K."/>
            <person name="Zielenkiewicz U."/>
            <person name="Pilsyk S."/>
            <person name="Malc E."/>
            <person name="Mieczkowski P."/>
            <person name="Kruszewska J.S."/>
            <person name="Biernat P."/>
            <person name="Pawlowska J."/>
        </authorList>
    </citation>
    <scope>NUCLEOTIDE SEQUENCE</scope>
    <source>
        <strain evidence="2">WA0000017839</strain>
    </source>
</reference>
<feature type="domain" description="CTLH" evidence="1">
    <location>
        <begin position="51"/>
        <end position="113"/>
    </location>
</feature>
<accession>A0A8H7RHC3</accession>
<dbReference type="Pfam" id="PF10607">
    <property type="entry name" value="CTLH"/>
    <property type="match status" value="1"/>
</dbReference>
<comment type="caution">
    <text evidence="2">The sequence shown here is derived from an EMBL/GenBank/DDBJ whole genome shotgun (WGS) entry which is preliminary data.</text>
</comment>
<gene>
    <name evidence="2" type="ORF">INT47_006270</name>
</gene>
<sequence>MENASSSECRTIVMEYLLHYSYKNSAKALLKDLNQFDDGGILFENNIDWAKVDARKEIHQAIVQGEIDVAFRLLEVHFPVLLQSVYEGKTSGAHFTLHKLRCQEFVEKVKKEGEMKAIAFAQAYLQPSHAVYREITDAVTCLLAYTDYDQNPKTRDITGQGRRDVIANQVNEMILESQQFSPQTIMEKLWRHKTVVRNELNHQIQLELSEHEKEFDMLEKEIAQ</sequence>
<organism evidence="2 3">
    <name type="scientific">Mucor saturninus</name>
    <dbReference type="NCBI Taxonomy" id="64648"/>
    <lineage>
        <taxon>Eukaryota</taxon>
        <taxon>Fungi</taxon>
        <taxon>Fungi incertae sedis</taxon>
        <taxon>Mucoromycota</taxon>
        <taxon>Mucoromycotina</taxon>
        <taxon>Mucoromycetes</taxon>
        <taxon>Mucorales</taxon>
        <taxon>Mucorineae</taxon>
        <taxon>Mucoraceae</taxon>
        <taxon>Mucor</taxon>
    </lineage>
</organism>
<dbReference type="OrthoDB" id="2415936at2759"/>
<dbReference type="Proteomes" id="UP000603453">
    <property type="component" value="Unassembled WGS sequence"/>
</dbReference>
<dbReference type="InterPro" id="IPR050618">
    <property type="entry name" value="Ubq-SigPath_Reg"/>
</dbReference>